<gene>
    <name evidence="7" type="primary">trxA_2</name>
    <name evidence="7" type="ORF">myaer102_29110</name>
</gene>
<dbReference type="SUPFAM" id="SSF52833">
    <property type="entry name" value="Thioredoxin-like"/>
    <property type="match status" value="1"/>
</dbReference>
<dbReference type="InterPro" id="IPR017937">
    <property type="entry name" value="Thioredoxin_CS"/>
</dbReference>
<keyword evidence="2" id="KW-0813">Transport</keyword>
<evidence type="ECO:0000256" key="4">
    <source>
        <dbReference type="ARBA" id="ARBA00023157"/>
    </source>
</evidence>
<dbReference type="FunFam" id="3.40.30.10:FF:000001">
    <property type="entry name" value="Thioredoxin"/>
    <property type="match status" value="1"/>
</dbReference>
<dbReference type="PANTHER" id="PTHR45663:SF11">
    <property type="entry name" value="GEO12009P1"/>
    <property type="match status" value="1"/>
</dbReference>
<dbReference type="KEGG" id="mvz:myaer102_29110"/>
<organism evidence="7 8">
    <name type="scientific">Microcystis viridis NIES-102</name>
    <dbReference type="NCBI Taxonomy" id="213615"/>
    <lineage>
        <taxon>Bacteria</taxon>
        <taxon>Bacillati</taxon>
        <taxon>Cyanobacteriota</taxon>
        <taxon>Cyanophyceae</taxon>
        <taxon>Oscillatoriophycideae</taxon>
        <taxon>Chroococcales</taxon>
        <taxon>Microcystaceae</taxon>
        <taxon>Microcystis</taxon>
    </lineage>
</organism>
<dbReference type="PANTHER" id="PTHR45663">
    <property type="entry name" value="GEO12009P1"/>
    <property type="match status" value="1"/>
</dbReference>
<dbReference type="Pfam" id="PF00085">
    <property type="entry name" value="Thioredoxin"/>
    <property type="match status" value="1"/>
</dbReference>
<dbReference type="InterPro" id="IPR013766">
    <property type="entry name" value="Thioredoxin_domain"/>
</dbReference>
<dbReference type="GO" id="GO:0005829">
    <property type="term" value="C:cytosol"/>
    <property type="evidence" value="ECO:0007669"/>
    <property type="project" value="TreeGrafter"/>
</dbReference>
<evidence type="ECO:0000256" key="2">
    <source>
        <dbReference type="ARBA" id="ARBA00022448"/>
    </source>
</evidence>
<dbReference type="CDD" id="cd02947">
    <property type="entry name" value="TRX_family"/>
    <property type="match status" value="1"/>
</dbReference>
<sequence length="131" mass="14727">MDNCRKLPRTSMMISSDGEEINTVSSVTVISDQKFDKEVFEVEKPVLVYFWASWCGPCRLVSPSIDWVANTYGERLKVVKLEIDPNPNSVAKCDVKGVPALRIFKDKKLIATHEGAIGKQQLQSFIDTYVS</sequence>
<protein>
    <submittedName>
        <fullName evidence="7">Thioredoxin</fullName>
    </submittedName>
</protein>
<dbReference type="InterPro" id="IPR036249">
    <property type="entry name" value="Thioredoxin-like_sf"/>
</dbReference>
<evidence type="ECO:0000256" key="1">
    <source>
        <dbReference type="ARBA" id="ARBA00008987"/>
    </source>
</evidence>
<dbReference type="PROSITE" id="PS00194">
    <property type="entry name" value="THIOREDOXIN_1"/>
    <property type="match status" value="1"/>
</dbReference>
<reference evidence="7 8" key="1">
    <citation type="submission" date="2018-11" db="EMBL/GenBank/DDBJ databases">
        <title>Complete genome sequence of Microcystis aeruginosa NIES-102.</title>
        <authorList>
            <person name="Yamaguchi H."/>
            <person name="Suzuki S."/>
            <person name="Kawachi M."/>
        </authorList>
    </citation>
    <scope>NUCLEOTIDE SEQUENCE [LARGE SCALE GENOMIC DNA]</scope>
    <source>
        <strain evidence="7 8">NIES-102</strain>
    </source>
</reference>
<proteinExistence type="inferred from homology"/>
<dbReference type="GO" id="GO:0015035">
    <property type="term" value="F:protein-disulfide reductase activity"/>
    <property type="evidence" value="ECO:0007669"/>
    <property type="project" value="TreeGrafter"/>
</dbReference>
<evidence type="ECO:0000313" key="7">
    <source>
        <dbReference type="EMBL" id="BBH40355.1"/>
    </source>
</evidence>
<evidence type="ECO:0000256" key="3">
    <source>
        <dbReference type="ARBA" id="ARBA00022982"/>
    </source>
</evidence>
<evidence type="ECO:0000313" key="8">
    <source>
        <dbReference type="Proteomes" id="UP000278152"/>
    </source>
</evidence>
<dbReference type="PRINTS" id="PR00421">
    <property type="entry name" value="THIOREDOXIN"/>
</dbReference>
<evidence type="ECO:0000259" key="6">
    <source>
        <dbReference type="PROSITE" id="PS51352"/>
    </source>
</evidence>
<dbReference type="GO" id="GO:0045454">
    <property type="term" value="P:cell redox homeostasis"/>
    <property type="evidence" value="ECO:0007669"/>
    <property type="project" value="TreeGrafter"/>
</dbReference>
<dbReference type="Proteomes" id="UP000278152">
    <property type="component" value="Chromosome"/>
</dbReference>
<dbReference type="PROSITE" id="PS51352">
    <property type="entry name" value="THIOREDOXIN_2"/>
    <property type="match status" value="1"/>
</dbReference>
<dbReference type="EMBL" id="AP019314">
    <property type="protein sequence ID" value="BBH40355.1"/>
    <property type="molecule type" value="Genomic_DNA"/>
</dbReference>
<dbReference type="AlphaFoldDB" id="A0A3G9K4D0"/>
<feature type="domain" description="Thioredoxin" evidence="6">
    <location>
        <begin position="1"/>
        <end position="131"/>
    </location>
</feature>
<keyword evidence="3" id="KW-0249">Electron transport</keyword>
<name>A0A3G9K4D0_MICVR</name>
<keyword evidence="5" id="KW-0676">Redox-active center</keyword>
<dbReference type="Gene3D" id="3.40.30.10">
    <property type="entry name" value="Glutaredoxin"/>
    <property type="match status" value="1"/>
</dbReference>
<accession>A0A3G9K4D0</accession>
<evidence type="ECO:0000256" key="5">
    <source>
        <dbReference type="ARBA" id="ARBA00023284"/>
    </source>
</evidence>
<keyword evidence="4" id="KW-1015">Disulfide bond</keyword>
<comment type="similarity">
    <text evidence="1">Belongs to the thioredoxin family.</text>
</comment>